<evidence type="ECO:0000256" key="1">
    <source>
        <dbReference type="SAM" id="MobiDB-lite"/>
    </source>
</evidence>
<feature type="region of interest" description="Disordered" evidence="1">
    <location>
        <begin position="33"/>
        <end position="71"/>
    </location>
</feature>
<dbReference type="RefSeq" id="XP_009549128.1">
    <property type="nucleotide sequence ID" value="XM_009550833.1"/>
</dbReference>
<dbReference type="AlphaFoldDB" id="W4JZ37"/>
<feature type="region of interest" description="Disordered" evidence="1">
    <location>
        <begin position="231"/>
        <end position="286"/>
    </location>
</feature>
<reference evidence="2 3" key="1">
    <citation type="journal article" date="2012" name="New Phytol.">
        <title>Insight into trade-off between wood decay and parasitism from the genome of a fungal forest pathogen.</title>
        <authorList>
            <person name="Olson A."/>
            <person name="Aerts A."/>
            <person name="Asiegbu F."/>
            <person name="Belbahri L."/>
            <person name="Bouzid O."/>
            <person name="Broberg A."/>
            <person name="Canback B."/>
            <person name="Coutinho P.M."/>
            <person name="Cullen D."/>
            <person name="Dalman K."/>
            <person name="Deflorio G."/>
            <person name="van Diepen L.T."/>
            <person name="Dunand C."/>
            <person name="Duplessis S."/>
            <person name="Durling M."/>
            <person name="Gonthier P."/>
            <person name="Grimwood J."/>
            <person name="Fossdal C.G."/>
            <person name="Hansson D."/>
            <person name="Henrissat B."/>
            <person name="Hietala A."/>
            <person name="Himmelstrand K."/>
            <person name="Hoffmeister D."/>
            <person name="Hogberg N."/>
            <person name="James T.Y."/>
            <person name="Karlsson M."/>
            <person name="Kohler A."/>
            <person name="Kues U."/>
            <person name="Lee Y.H."/>
            <person name="Lin Y.C."/>
            <person name="Lind M."/>
            <person name="Lindquist E."/>
            <person name="Lombard V."/>
            <person name="Lucas S."/>
            <person name="Lunden K."/>
            <person name="Morin E."/>
            <person name="Murat C."/>
            <person name="Park J."/>
            <person name="Raffaello T."/>
            <person name="Rouze P."/>
            <person name="Salamov A."/>
            <person name="Schmutz J."/>
            <person name="Solheim H."/>
            <person name="Stahlberg J."/>
            <person name="Velez H."/>
            <person name="de Vries R.P."/>
            <person name="Wiebenga A."/>
            <person name="Woodward S."/>
            <person name="Yakovlev I."/>
            <person name="Garbelotto M."/>
            <person name="Martin F."/>
            <person name="Grigoriev I.V."/>
            <person name="Stenlid J."/>
        </authorList>
    </citation>
    <scope>NUCLEOTIDE SEQUENCE [LARGE SCALE GENOMIC DNA]</scope>
    <source>
        <strain evidence="2 3">TC 32-1</strain>
    </source>
</reference>
<feature type="compositionally biased region" description="Basic and acidic residues" evidence="1">
    <location>
        <begin position="239"/>
        <end position="250"/>
    </location>
</feature>
<evidence type="ECO:0000313" key="3">
    <source>
        <dbReference type="Proteomes" id="UP000030671"/>
    </source>
</evidence>
<organism evidence="2 3">
    <name type="scientific">Heterobasidion irregulare (strain TC 32-1)</name>
    <dbReference type="NCBI Taxonomy" id="747525"/>
    <lineage>
        <taxon>Eukaryota</taxon>
        <taxon>Fungi</taxon>
        <taxon>Dikarya</taxon>
        <taxon>Basidiomycota</taxon>
        <taxon>Agaricomycotina</taxon>
        <taxon>Agaricomycetes</taxon>
        <taxon>Russulales</taxon>
        <taxon>Bondarzewiaceae</taxon>
        <taxon>Heterobasidion</taxon>
        <taxon>Heterobasidion annosum species complex</taxon>
    </lineage>
</organism>
<dbReference type="GeneID" id="20676378"/>
<dbReference type="InParanoid" id="W4JZ37"/>
<dbReference type="EMBL" id="KI925461">
    <property type="protein sequence ID" value="ETW78828.1"/>
    <property type="molecule type" value="Genomic_DNA"/>
</dbReference>
<dbReference type="HOGENOM" id="CLU_973373_0_0_1"/>
<sequence>MPTEHRTTDTVRVHMCTHPHQRTLERCAGTVPRVHKQRPEPLRASPPALAGETTDAGARALSSHYPPTRTRVHDMIMPPAEHRARTHTHIDIDIDTHRRISRTRTEEALLTNDLSAAQERADSETRARTLVPTACTVFTAHVHDQRLVARLDTEIADAAQAPRRCTDMSIQYLSIDPPAARPSPSNAVQRAKFREIYPPPFSPTLLRRAAPDYGAARHLRTMTHCVTARAHTISPSTEHLSESTKNANDREELEFSAGQPRPARPRLERQSRGCPARTPSRGRGRG</sequence>
<accession>W4JZ37</accession>
<keyword evidence="3" id="KW-1185">Reference proteome</keyword>
<dbReference type="KEGG" id="hir:HETIRDRAFT_453400"/>
<gene>
    <name evidence="2" type="ORF">HETIRDRAFT_453400</name>
</gene>
<evidence type="ECO:0000313" key="2">
    <source>
        <dbReference type="EMBL" id="ETW78828.1"/>
    </source>
</evidence>
<name>W4JZ37_HETIT</name>
<dbReference type="Proteomes" id="UP000030671">
    <property type="component" value="Unassembled WGS sequence"/>
</dbReference>
<protein>
    <submittedName>
        <fullName evidence="2">Uncharacterized protein</fullName>
    </submittedName>
</protein>
<proteinExistence type="predicted"/>